<feature type="signal peptide" evidence="8">
    <location>
        <begin position="1"/>
        <end position="23"/>
    </location>
</feature>
<feature type="active site" description="Charge relay system" evidence="5 6">
    <location>
        <position position="300"/>
    </location>
</feature>
<evidence type="ECO:0000313" key="11">
    <source>
        <dbReference type="EMBL" id="TRY12951.1"/>
    </source>
</evidence>
<feature type="active site" description="Charge relay system" evidence="5 6">
    <location>
        <position position="268"/>
    </location>
</feature>
<dbReference type="SUPFAM" id="SSF54897">
    <property type="entry name" value="Protease propeptides/inhibitors"/>
    <property type="match status" value="1"/>
</dbReference>
<feature type="active site" description="Charge relay system" evidence="5 6">
    <location>
        <position position="452"/>
    </location>
</feature>
<dbReference type="Gene3D" id="3.40.50.200">
    <property type="entry name" value="Peptidase S8/S53 domain"/>
    <property type="match status" value="1"/>
</dbReference>
<dbReference type="Pfam" id="PF00082">
    <property type="entry name" value="Peptidase_S8"/>
    <property type="match status" value="1"/>
</dbReference>
<dbReference type="PROSITE" id="PS00136">
    <property type="entry name" value="SUBTILASE_ASP"/>
    <property type="match status" value="1"/>
</dbReference>
<dbReference type="PROSITE" id="PS51892">
    <property type="entry name" value="SUBTILASE"/>
    <property type="match status" value="1"/>
</dbReference>
<dbReference type="GO" id="GO:0006508">
    <property type="term" value="P:proteolysis"/>
    <property type="evidence" value="ECO:0007669"/>
    <property type="project" value="UniProtKB-KW"/>
</dbReference>
<dbReference type="InterPro" id="IPR010259">
    <property type="entry name" value="S8pro/Inhibitor_I9"/>
</dbReference>
<evidence type="ECO:0000259" key="9">
    <source>
        <dbReference type="Pfam" id="PF00082"/>
    </source>
</evidence>
<dbReference type="SUPFAM" id="SSF52743">
    <property type="entry name" value="Subtilisin-like"/>
    <property type="match status" value="1"/>
</dbReference>
<dbReference type="FunFam" id="3.40.50.200:FF:000014">
    <property type="entry name" value="Proteinase K"/>
    <property type="match status" value="1"/>
</dbReference>
<dbReference type="PANTHER" id="PTHR43806:SF58">
    <property type="entry name" value="ALKALINE PROTEASE 1-RELATED"/>
    <property type="match status" value="1"/>
</dbReference>
<dbReference type="PANTHER" id="PTHR43806">
    <property type="entry name" value="PEPTIDASE S8"/>
    <property type="match status" value="1"/>
</dbReference>
<dbReference type="InterPro" id="IPR023828">
    <property type="entry name" value="Peptidase_S8_Ser-AS"/>
</dbReference>
<reference evidence="12" key="1">
    <citation type="submission" date="2019-07" db="EMBL/GenBank/DDBJ databases">
        <title>Shewanella sp. YLB-08 draft genomic sequence.</title>
        <authorList>
            <person name="Yu L."/>
        </authorList>
    </citation>
    <scope>NUCLEOTIDE SEQUENCE [LARGE SCALE GENOMIC DNA]</scope>
    <source>
        <strain evidence="12">JCM 20706</strain>
    </source>
</reference>
<dbReference type="InterPro" id="IPR050131">
    <property type="entry name" value="Peptidase_S8_subtilisin-like"/>
</dbReference>
<gene>
    <name evidence="11" type="ORF">FN961_17765</name>
</gene>
<dbReference type="Pfam" id="PF05922">
    <property type="entry name" value="Inhibitor_I9"/>
    <property type="match status" value="1"/>
</dbReference>
<dbReference type="InterPro" id="IPR037045">
    <property type="entry name" value="S8pro/Inhibitor_I9_sf"/>
</dbReference>
<dbReference type="PRINTS" id="PR00723">
    <property type="entry name" value="SUBTILISIN"/>
</dbReference>
<dbReference type="InterPro" id="IPR036852">
    <property type="entry name" value="Peptidase_S8/S53_dom_sf"/>
</dbReference>
<evidence type="ECO:0000313" key="12">
    <source>
        <dbReference type="Proteomes" id="UP000318126"/>
    </source>
</evidence>
<name>A0A553JKI0_SHEHA</name>
<protein>
    <submittedName>
        <fullName evidence="11">S8 family peptidase</fullName>
    </submittedName>
</protein>
<dbReference type="GO" id="GO:0005615">
    <property type="term" value="C:extracellular space"/>
    <property type="evidence" value="ECO:0007669"/>
    <property type="project" value="TreeGrafter"/>
</dbReference>
<evidence type="ECO:0000256" key="6">
    <source>
        <dbReference type="PROSITE-ProRule" id="PRU01240"/>
    </source>
</evidence>
<evidence type="ECO:0000256" key="5">
    <source>
        <dbReference type="PIRSR" id="PIRSR615500-1"/>
    </source>
</evidence>
<evidence type="ECO:0000256" key="4">
    <source>
        <dbReference type="ARBA" id="ARBA00022825"/>
    </source>
</evidence>
<proteinExistence type="inferred from homology"/>
<dbReference type="InterPro" id="IPR022398">
    <property type="entry name" value="Peptidase_S8_His-AS"/>
</dbReference>
<dbReference type="OrthoDB" id="9790784at2"/>
<dbReference type="Proteomes" id="UP000318126">
    <property type="component" value="Unassembled WGS sequence"/>
</dbReference>
<dbReference type="GO" id="GO:0004252">
    <property type="term" value="F:serine-type endopeptidase activity"/>
    <property type="evidence" value="ECO:0007669"/>
    <property type="project" value="UniProtKB-UniRule"/>
</dbReference>
<evidence type="ECO:0000256" key="1">
    <source>
        <dbReference type="ARBA" id="ARBA00011073"/>
    </source>
</evidence>
<dbReference type="Gene3D" id="3.30.70.80">
    <property type="entry name" value="Peptidase S8 propeptide/proteinase inhibitor I9"/>
    <property type="match status" value="1"/>
</dbReference>
<keyword evidence="3 6" id="KW-0378">Hydrolase</keyword>
<evidence type="ECO:0000259" key="10">
    <source>
        <dbReference type="Pfam" id="PF05922"/>
    </source>
</evidence>
<evidence type="ECO:0000256" key="7">
    <source>
        <dbReference type="RuleBase" id="RU003355"/>
    </source>
</evidence>
<evidence type="ECO:0000256" key="2">
    <source>
        <dbReference type="ARBA" id="ARBA00022670"/>
    </source>
</evidence>
<dbReference type="AlphaFoldDB" id="A0A553JKI0"/>
<evidence type="ECO:0000256" key="8">
    <source>
        <dbReference type="SAM" id="SignalP"/>
    </source>
</evidence>
<dbReference type="InterPro" id="IPR000209">
    <property type="entry name" value="Peptidase_S8/S53_dom"/>
</dbReference>
<keyword evidence="2 6" id="KW-0645">Protease</keyword>
<dbReference type="InterPro" id="IPR015500">
    <property type="entry name" value="Peptidase_S8_subtilisin-rel"/>
</dbReference>
<keyword evidence="8" id="KW-0732">Signal</keyword>
<keyword evidence="12" id="KW-1185">Reference proteome</keyword>
<sequence length="731" mass="77137">MKFQRYYLLASTIALVASGNLTAGEMSKQASPYLIETSAQREGAELKMLQIMLDDDWRGASSTHRAELSGKALSQEETSAIIEREGRMFSAKLTLALDEGEAKELSRFESELTPDGVRLSGVNEQLQQAKFQWEACLETELAEGAFSFCLSSPLIPNRYLVQLDKDINHKELARVAQELSASVNGRLDYVYDAVFHGFSGVFNKEGLARLEAEQAVLEISRDGLVQLHTIQNPVPSWGMDRIDERALNLDSRFTYQETGVGVDVYVIDSGLRATHNDFSGRVGVGASFVGGSPNTDCIGHGTHVSGTILGTAHGLAKGATVHPVRVFGCTGSSTTATIVAGVNWVTANAGGTGVANMSLGGGANPTIDNAVQTSINSGVTYVVSAGNSNANACGFSPARVNDAITVGSTADDDKRSSFSNKGSCVDIFAPGSDITSSWSSSNTATNTISGTSMSAPHVSGIAALLLAQNPAATPADIMSQMINDATPGVLSSIGSGSPNLLSFWKQPCTDPVIAHDGSIITPWFDSQNCYVTPVPSGSTGFIWSGNYYVEPSFTDCPLGSYDGANCYVMTKPTTGFIYANNFYHQYDACSVGSDDSANCYIASAAGGTTAFEWSGNFYTTPLPGNVCPIGSFDGANCYVMSKPATGFIYANNFYSEYNACTLGSNDGANCYINSAPSGTTAFIYAGNFYTTPTAIPSCPASSVYDGANCFIATSPNGSSPFIWGGNFYYAD</sequence>
<feature type="chain" id="PRO_5022098902" evidence="8">
    <location>
        <begin position="24"/>
        <end position="731"/>
    </location>
</feature>
<feature type="domain" description="Inhibitor I9" evidence="10">
    <location>
        <begin position="172"/>
        <end position="228"/>
    </location>
</feature>
<dbReference type="PROSITE" id="PS00137">
    <property type="entry name" value="SUBTILASE_HIS"/>
    <property type="match status" value="1"/>
</dbReference>
<accession>A0A553JKI0</accession>
<dbReference type="CDD" id="cd04077">
    <property type="entry name" value="Peptidases_S8_PCSK9_ProteinaseK_like"/>
    <property type="match status" value="1"/>
</dbReference>
<dbReference type="RefSeq" id="WP_144041525.1">
    <property type="nucleotide sequence ID" value="NZ_BMPL01000021.1"/>
</dbReference>
<comment type="similarity">
    <text evidence="1 6 7">Belongs to the peptidase S8 family.</text>
</comment>
<feature type="domain" description="Peptidase S8/S53" evidence="9">
    <location>
        <begin position="261"/>
        <end position="496"/>
    </location>
</feature>
<keyword evidence="4 6" id="KW-0720">Serine protease</keyword>
<organism evidence="11 12">
    <name type="scientific">Shewanella hanedai</name>
    <name type="common">Alteromonas hanedai</name>
    <dbReference type="NCBI Taxonomy" id="25"/>
    <lineage>
        <taxon>Bacteria</taxon>
        <taxon>Pseudomonadati</taxon>
        <taxon>Pseudomonadota</taxon>
        <taxon>Gammaproteobacteria</taxon>
        <taxon>Alteromonadales</taxon>
        <taxon>Shewanellaceae</taxon>
        <taxon>Shewanella</taxon>
    </lineage>
</organism>
<evidence type="ECO:0000256" key="3">
    <source>
        <dbReference type="ARBA" id="ARBA00022801"/>
    </source>
</evidence>
<dbReference type="EMBL" id="VKGK01000024">
    <property type="protein sequence ID" value="TRY12951.1"/>
    <property type="molecule type" value="Genomic_DNA"/>
</dbReference>
<dbReference type="InterPro" id="IPR023827">
    <property type="entry name" value="Peptidase_S8_Asp-AS"/>
</dbReference>
<dbReference type="PROSITE" id="PS00138">
    <property type="entry name" value="SUBTILASE_SER"/>
    <property type="match status" value="1"/>
</dbReference>
<comment type="caution">
    <text evidence="11">The sequence shown here is derived from an EMBL/GenBank/DDBJ whole genome shotgun (WGS) entry which is preliminary data.</text>
</comment>
<dbReference type="InterPro" id="IPR034193">
    <property type="entry name" value="PCSK9_ProteinaseK-like"/>
</dbReference>